<evidence type="ECO:0000256" key="1">
    <source>
        <dbReference type="SAM" id="MobiDB-lite"/>
    </source>
</evidence>
<dbReference type="RefSeq" id="WP_034801316.1">
    <property type="nucleotide sequence ID" value="NZ_AWSA01000004.1"/>
</dbReference>
<name>W9GAL4_9MICO</name>
<feature type="compositionally biased region" description="Low complexity" evidence="1">
    <location>
        <begin position="188"/>
        <end position="198"/>
    </location>
</feature>
<feature type="compositionally biased region" description="Basic and acidic residues" evidence="1">
    <location>
        <begin position="281"/>
        <end position="291"/>
    </location>
</feature>
<dbReference type="EMBL" id="AWSA01000004">
    <property type="protein sequence ID" value="EWT03226.1"/>
    <property type="molecule type" value="Genomic_DNA"/>
</dbReference>
<feature type="compositionally biased region" description="Basic and acidic residues" evidence="1">
    <location>
        <begin position="255"/>
        <end position="265"/>
    </location>
</feature>
<dbReference type="STRING" id="1386089.N865_01905"/>
<reference evidence="2 3" key="1">
    <citation type="submission" date="2013-08" db="EMBL/GenBank/DDBJ databases">
        <title>Intrasporangium oryzae NRRL B-24470.</title>
        <authorList>
            <person name="Liu H."/>
            <person name="Wang G."/>
        </authorList>
    </citation>
    <scope>NUCLEOTIDE SEQUENCE [LARGE SCALE GENOMIC DNA]</scope>
    <source>
        <strain evidence="2 3">NRRL B-24470</strain>
    </source>
</reference>
<comment type="caution">
    <text evidence="2">The sequence shown here is derived from an EMBL/GenBank/DDBJ whole genome shotgun (WGS) entry which is preliminary data.</text>
</comment>
<sequence length="291" mass="29409">MTWALLVLALAAGAVVTWYLMVKREPDPSTTPRSAAYAGDVPGRDTAGDPGIDTRLDTDPYGFVGDLPSGELPPGYLPVGDVSAGAVEVGTGAYGWGARADEGFELDALAWDDGSAAAAEPLEGADAATWTVLGPASESPSESPTPSSTVPSTSSAEAGPEAGGQPSAESRSDTDEPPAVAPQPDPTAASEAASLAAPEPEPEAEPESESESEPGSGPGPGQATVTDPEPDGVDAEEDDDPSGFGGQPTAPPDHYLADVEGDRAATRWMADAVDEDAIIPPREKTSETDEA</sequence>
<evidence type="ECO:0000313" key="3">
    <source>
        <dbReference type="Proteomes" id="UP000019489"/>
    </source>
</evidence>
<feature type="region of interest" description="Disordered" evidence="1">
    <location>
        <begin position="134"/>
        <end position="291"/>
    </location>
</feature>
<feature type="compositionally biased region" description="Acidic residues" evidence="1">
    <location>
        <begin position="228"/>
        <end position="241"/>
    </location>
</feature>
<keyword evidence="3" id="KW-1185">Reference proteome</keyword>
<dbReference type="AlphaFoldDB" id="W9GAL4"/>
<feature type="compositionally biased region" description="Basic and acidic residues" evidence="1">
    <location>
        <begin position="42"/>
        <end position="55"/>
    </location>
</feature>
<evidence type="ECO:0000313" key="2">
    <source>
        <dbReference type="EMBL" id="EWT03226.1"/>
    </source>
</evidence>
<feature type="compositionally biased region" description="Low complexity" evidence="1">
    <location>
        <begin position="135"/>
        <end position="158"/>
    </location>
</feature>
<feature type="compositionally biased region" description="Acidic residues" evidence="1">
    <location>
        <begin position="200"/>
        <end position="212"/>
    </location>
</feature>
<proteinExistence type="predicted"/>
<dbReference type="Proteomes" id="UP000019489">
    <property type="component" value="Unassembled WGS sequence"/>
</dbReference>
<protein>
    <submittedName>
        <fullName evidence="2">Uncharacterized protein</fullName>
    </submittedName>
</protein>
<accession>W9GAL4</accession>
<dbReference type="PATRIC" id="fig|1386089.3.peg.573"/>
<organism evidence="2 3">
    <name type="scientific">Intrasporangium oryzae NRRL B-24470</name>
    <dbReference type="NCBI Taxonomy" id="1386089"/>
    <lineage>
        <taxon>Bacteria</taxon>
        <taxon>Bacillati</taxon>
        <taxon>Actinomycetota</taxon>
        <taxon>Actinomycetes</taxon>
        <taxon>Micrococcales</taxon>
        <taxon>Intrasporangiaceae</taxon>
        <taxon>Intrasporangium</taxon>
    </lineage>
</organism>
<gene>
    <name evidence="2" type="ORF">N865_01905</name>
</gene>
<feature type="region of interest" description="Disordered" evidence="1">
    <location>
        <begin position="26"/>
        <end position="55"/>
    </location>
</feature>